<name>A0ABT0B6U4_9SPHN</name>
<dbReference type="PANTHER" id="PTHR11122">
    <property type="entry name" value="APOSPORY-ASSOCIATED PROTEIN C-RELATED"/>
    <property type="match status" value="1"/>
</dbReference>
<evidence type="ECO:0000313" key="1">
    <source>
        <dbReference type="EMBL" id="MCJ2180775.1"/>
    </source>
</evidence>
<dbReference type="InterPro" id="IPR011013">
    <property type="entry name" value="Gal_mutarotase_sf_dom"/>
</dbReference>
<protein>
    <submittedName>
        <fullName evidence="1">Aldose 1-epimerase family protein</fullName>
    </submittedName>
</protein>
<keyword evidence="2" id="KW-1185">Reference proteome</keyword>
<dbReference type="Proteomes" id="UP001162880">
    <property type="component" value="Unassembled WGS sequence"/>
</dbReference>
<dbReference type="InterPro" id="IPR008183">
    <property type="entry name" value="Aldose_1/G6P_1-epimerase"/>
</dbReference>
<reference evidence="1" key="1">
    <citation type="submission" date="2022-03" db="EMBL/GenBank/DDBJ databases">
        <title>Identification of a novel bacterium isolated from mangrove sediments.</title>
        <authorList>
            <person name="Pan X."/>
        </authorList>
    </citation>
    <scope>NUCLEOTIDE SEQUENCE</scope>
    <source>
        <strain evidence="1">B2580</strain>
    </source>
</reference>
<dbReference type="CDD" id="cd09024">
    <property type="entry name" value="Aldose_epim_lacX"/>
    <property type="match status" value="1"/>
</dbReference>
<accession>A0ABT0B6U4</accession>
<dbReference type="RefSeq" id="WP_243996275.1">
    <property type="nucleotide sequence ID" value="NZ_JALHLE010000043.1"/>
</dbReference>
<dbReference type="PANTHER" id="PTHR11122:SF13">
    <property type="entry name" value="GLUCOSE-6-PHOSPHATE 1-EPIMERASE"/>
    <property type="match status" value="1"/>
</dbReference>
<gene>
    <name evidence="1" type="ORF">MTR64_19565</name>
</gene>
<evidence type="ECO:0000313" key="2">
    <source>
        <dbReference type="Proteomes" id="UP001162880"/>
    </source>
</evidence>
<dbReference type="InterPro" id="IPR037481">
    <property type="entry name" value="LacX"/>
</dbReference>
<dbReference type="EMBL" id="JALHLE010000043">
    <property type="protein sequence ID" value="MCJ2180775.1"/>
    <property type="molecule type" value="Genomic_DNA"/>
</dbReference>
<organism evidence="1 2">
    <name type="scientific">Novosphingobium album</name>
    <name type="common">ex Hu et al. 2023</name>
    <dbReference type="NCBI Taxonomy" id="2930093"/>
    <lineage>
        <taxon>Bacteria</taxon>
        <taxon>Pseudomonadati</taxon>
        <taxon>Pseudomonadota</taxon>
        <taxon>Alphaproteobacteria</taxon>
        <taxon>Sphingomonadales</taxon>
        <taxon>Sphingomonadaceae</taxon>
        <taxon>Novosphingobium</taxon>
    </lineage>
</organism>
<proteinExistence type="predicted"/>
<sequence length="293" mass="31980">MEFVTISSGDLTARINPFGAELWSLTDAHGREFMTAGDPAFWSGHAPLLFPIVGGLAANRYRVDGQEYELPRHGFARRSPFELMEAGECSARFRLRDSAETRAVYPFAFELEMAFVLDGTTLHMTATVRNPGDTALPFSFGYHPAFAWPLPGGSDKADHVIAFSSPETQRVRRLDPASGLMLPDAEPTPVEGHHLALDAALFEADAMIWDELVSRSLTFGTPGGAQLAIGFPDTPMLGIWQKPGAPFLCIEPWQGHADPVGFSCDFREKPGIVNLESGDARAFRMDVTVLPAD</sequence>
<dbReference type="InterPro" id="IPR014718">
    <property type="entry name" value="GH-type_carb-bd"/>
</dbReference>
<dbReference type="SUPFAM" id="SSF74650">
    <property type="entry name" value="Galactose mutarotase-like"/>
    <property type="match status" value="1"/>
</dbReference>
<comment type="caution">
    <text evidence="1">The sequence shown here is derived from an EMBL/GenBank/DDBJ whole genome shotgun (WGS) entry which is preliminary data.</text>
</comment>
<dbReference type="Gene3D" id="2.70.98.10">
    <property type="match status" value="1"/>
</dbReference>
<dbReference type="Pfam" id="PF01263">
    <property type="entry name" value="Aldose_epim"/>
    <property type="match status" value="1"/>
</dbReference>